<sequence>MDQLLDPSAAAPATGGPAAKPLRHRNWLGLPSLRLTTLLPMALSGVVFVVTLTIAWLAADLANRQNTASLADKAQVFLDASAGHFPQGEALTETGVRDALRSALAVRTILGEEALAAGWFDNGVFTAMVVPEDAAERLEPHLAQALERGRGSPFDLSDDSRGVLTRVYGEAGAPMAISGIFDTTELSQANEAVHQAALLLSLLLALATASAAYVLGRVAISPLVAFAGRLAEGGTDSAKLLASQYLTSEIIELETILALRREDEKTREAMAQRLAQLERDQVLARLAATLAHEVRNPLSGIRNAFSTLRRFGDDKAVREETLDIIEGGLASLQRLTDVTLSTYRRRSGDGVITAADIKDLALIISPQAKEKHLELLWEIPDTITILADTDAVRQMLVNLLLNACKASPDGGQIRVSATREPDGVRMRISDRGAGLPEGVRRHIQAGLSADASSTRELGLWVVHSLADELGASVALESRVGEGTTVTVLFPAEGGKARGGEPDAR</sequence>
<evidence type="ECO:0000256" key="2">
    <source>
        <dbReference type="ARBA" id="ARBA00004370"/>
    </source>
</evidence>
<dbReference type="PANTHER" id="PTHR45436">
    <property type="entry name" value="SENSOR HISTIDINE KINASE YKOH"/>
    <property type="match status" value="1"/>
</dbReference>
<gene>
    <name evidence="12" type="ORF">SAMN05216456_2856</name>
</gene>
<dbReference type="InterPro" id="IPR050428">
    <property type="entry name" value="TCS_sensor_his_kinase"/>
</dbReference>
<protein>
    <recommendedName>
        <fullName evidence="3">histidine kinase</fullName>
        <ecNumber evidence="3">2.7.13.3</ecNumber>
    </recommendedName>
</protein>
<evidence type="ECO:0000256" key="6">
    <source>
        <dbReference type="ARBA" id="ARBA00022692"/>
    </source>
</evidence>
<dbReference type="OrthoDB" id="7818322at2"/>
<dbReference type="Pfam" id="PF00512">
    <property type="entry name" value="HisKA"/>
    <property type="match status" value="1"/>
</dbReference>
<keyword evidence="8 10" id="KW-1133">Transmembrane helix</keyword>
<evidence type="ECO:0000256" key="3">
    <source>
        <dbReference type="ARBA" id="ARBA00012438"/>
    </source>
</evidence>
<dbReference type="PRINTS" id="PR00344">
    <property type="entry name" value="BCTRLSENSOR"/>
</dbReference>
<dbReference type="SUPFAM" id="SSF55874">
    <property type="entry name" value="ATPase domain of HSP90 chaperone/DNA topoisomerase II/histidine kinase"/>
    <property type="match status" value="1"/>
</dbReference>
<dbReference type="SUPFAM" id="SSF47384">
    <property type="entry name" value="Homodimeric domain of signal transducing histidine kinase"/>
    <property type="match status" value="1"/>
</dbReference>
<feature type="transmembrane region" description="Helical" evidence="10">
    <location>
        <begin position="196"/>
        <end position="216"/>
    </location>
</feature>
<keyword evidence="6 10" id="KW-0812">Transmembrane</keyword>
<proteinExistence type="predicted"/>
<keyword evidence="7 12" id="KW-0418">Kinase</keyword>
<dbReference type="InterPro" id="IPR003594">
    <property type="entry name" value="HATPase_dom"/>
</dbReference>
<evidence type="ECO:0000256" key="10">
    <source>
        <dbReference type="SAM" id="Phobius"/>
    </source>
</evidence>
<dbReference type="InterPro" id="IPR005467">
    <property type="entry name" value="His_kinase_dom"/>
</dbReference>
<evidence type="ECO:0000313" key="13">
    <source>
        <dbReference type="Proteomes" id="UP000199074"/>
    </source>
</evidence>
<dbReference type="CDD" id="cd00082">
    <property type="entry name" value="HisKA"/>
    <property type="match status" value="1"/>
</dbReference>
<dbReference type="Gene3D" id="1.10.287.130">
    <property type="match status" value="1"/>
</dbReference>
<name>A0A1I7NRR9_9HYPH</name>
<dbReference type="Pfam" id="PF02518">
    <property type="entry name" value="HATPase_c"/>
    <property type="match status" value="1"/>
</dbReference>
<dbReference type="InterPro" id="IPR036890">
    <property type="entry name" value="HATPase_C_sf"/>
</dbReference>
<dbReference type="AlphaFoldDB" id="A0A1I7NRR9"/>
<dbReference type="Proteomes" id="UP000199074">
    <property type="component" value="Unassembled WGS sequence"/>
</dbReference>
<evidence type="ECO:0000313" key="12">
    <source>
        <dbReference type="EMBL" id="SFV37310.1"/>
    </source>
</evidence>
<keyword evidence="13" id="KW-1185">Reference proteome</keyword>
<keyword evidence="9 10" id="KW-0472">Membrane</keyword>
<evidence type="ECO:0000256" key="9">
    <source>
        <dbReference type="ARBA" id="ARBA00023136"/>
    </source>
</evidence>
<dbReference type="InterPro" id="IPR004358">
    <property type="entry name" value="Sig_transdc_His_kin-like_C"/>
</dbReference>
<dbReference type="STRING" id="429728.SAMN05216456_2856"/>
<evidence type="ECO:0000256" key="5">
    <source>
        <dbReference type="ARBA" id="ARBA00022679"/>
    </source>
</evidence>
<dbReference type="PROSITE" id="PS50109">
    <property type="entry name" value="HIS_KIN"/>
    <property type="match status" value="1"/>
</dbReference>
<evidence type="ECO:0000259" key="11">
    <source>
        <dbReference type="PROSITE" id="PS50109"/>
    </source>
</evidence>
<keyword evidence="4" id="KW-0597">Phosphoprotein</keyword>
<dbReference type="Gene3D" id="3.30.565.10">
    <property type="entry name" value="Histidine kinase-like ATPase, C-terminal domain"/>
    <property type="match status" value="1"/>
</dbReference>
<keyword evidence="5" id="KW-0808">Transferase</keyword>
<evidence type="ECO:0000256" key="1">
    <source>
        <dbReference type="ARBA" id="ARBA00000085"/>
    </source>
</evidence>
<organism evidence="12 13">
    <name type="scientific">Devosia crocina</name>
    <dbReference type="NCBI Taxonomy" id="429728"/>
    <lineage>
        <taxon>Bacteria</taxon>
        <taxon>Pseudomonadati</taxon>
        <taxon>Pseudomonadota</taxon>
        <taxon>Alphaproteobacteria</taxon>
        <taxon>Hyphomicrobiales</taxon>
        <taxon>Devosiaceae</taxon>
        <taxon>Devosia</taxon>
    </lineage>
</organism>
<evidence type="ECO:0000256" key="4">
    <source>
        <dbReference type="ARBA" id="ARBA00022553"/>
    </source>
</evidence>
<dbReference type="SMART" id="SM00387">
    <property type="entry name" value="HATPase_c"/>
    <property type="match status" value="1"/>
</dbReference>
<evidence type="ECO:0000256" key="8">
    <source>
        <dbReference type="ARBA" id="ARBA00022989"/>
    </source>
</evidence>
<dbReference type="GO" id="GO:0000155">
    <property type="term" value="F:phosphorelay sensor kinase activity"/>
    <property type="evidence" value="ECO:0007669"/>
    <property type="project" value="InterPro"/>
</dbReference>
<dbReference type="InterPro" id="IPR003661">
    <property type="entry name" value="HisK_dim/P_dom"/>
</dbReference>
<evidence type="ECO:0000256" key="7">
    <source>
        <dbReference type="ARBA" id="ARBA00022777"/>
    </source>
</evidence>
<comment type="subcellular location">
    <subcellularLocation>
        <location evidence="2">Membrane</location>
    </subcellularLocation>
</comment>
<reference evidence="12 13" key="1">
    <citation type="submission" date="2016-10" db="EMBL/GenBank/DDBJ databases">
        <authorList>
            <person name="de Groot N.N."/>
        </authorList>
    </citation>
    <scope>NUCLEOTIDE SEQUENCE [LARGE SCALE GENOMIC DNA]</scope>
    <source>
        <strain evidence="12 13">IPL20</strain>
    </source>
</reference>
<dbReference type="SMART" id="SM00388">
    <property type="entry name" value="HisKA"/>
    <property type="match status" value="1"/>
</dbReference>
<dbReference type="RefSeq" id="WP_092425684.1">
    <property type="nucleotide sequence ID" value="NZ_FPCK01000003.1"/>
</dbReference>
<accession>A0A1I7NRR9</accession>
<dbReference type="GO" id="GO:0016020">
    <property type="term" value="C:membrane"/>
    <property type="evidence" value="ECO:0007669"/>
    <property type="project" value="UniProtKB-SubCell"/>
</dbReference>
<feature type="transmembrane region" description="Helical" evidence="10">
    <location>
        <begin position="38"/>
        <end position="59"/>
    </location>
</feature>
<feature type="domain" description="Histidine kinase" evidence="11">
    <location>
        <begin position="289"/>
        <end position="493"/>
    </location>
</feature>
<dbReference type="InterPro" id="IPR036097">
    <property type="entry name" value="HisK_dim/P_sf"/>
</dbReference>
<dbReference type="EMBL" id="FPCK01000003">
    <property type="protein sequence ID" value="SFV37310.1"/>
    <property type="molecule type" value="Genomic_DNA"/>
</dbReference>
<dbReference type="EC" id="2.7.13.3" evidence="3"/>
<comment type="catalytic activity">
    <reaction evidence="1">
        <text>ATP + protein L-histidine = ADP + protein N-phospho-L-histidine.</text>
        <dbReference type="EC" id="2.7.13.3"/>
    </reaction>
</comment>
<dbReference type="PANTHER" id="PTHR45436:SF5">
    <property type="entry name" value="SENSOR HISTIDINE KINASE TRCS"/>
    <property type="match status" value="1"/>
</dbReference>